<protein>
    <submittedName>
        <fullName evidence="3">Uncharacterized protein</fullName>
    </submittedName>
</protein>
<keyword evidence="2" id="KW-1133">Transmembrane helix</keyword>
<feature type="region of interest" description="Disordered" evidence="1">
    <location>
        <begin position="84"/>
        <end position="104"/>
    </location>
</feature>
<dbReference type="PANTHER" id="PTHR10811">
    <property type="entry name" value="FRINGE-RELATED"/>
    <property type="match status" value="1"/>
</dbReference>
<dbReference type="InterPro" id="IPR006740">
    <property type="entry name" value="DUF604"/>
</dbReference>
<dbReference type="Gene3D" id="3.90.550.50">
    <property type="match status" value="1"/>
</dbReference>
<dbReference type="EMBL" id="CM007367">
    <property type="protein sequence ID" value="OIW08595.1"/>
    <property type="molecule type" value="Genomic_DNA"/>
</dbReference>
<accession>A0A4P1RE50</accession>
<dbReference type="Proteomes" id="UP000188354">
    <property type="component" value="Chromosome LG07"/>
</dbReference>
<gene>
    <name evidence="3" type="ORF">TanjilG_03271</name>
</gene>
<evidence type="ECO:0000313" key="3">
    <source>
        <dbReference type="EMBL" id="OIW08595.1"/>
    </source>
</evidence>
<keyword evidence="4" id="KW-1185">Reference proteome</keyword>
<dbReference type="Pfam" id="PF04646">
    <property type="entry name" value="DUF604"/>
    <property type="match status" value="1"/>
</dbReference>
<evidence type="ECO:0000256" key="1">
    <source>
        <dbReference type="SAM" id="MobiDB-lite"/>
    </source>
</evidence>
<feature type="transmembrane region" description="Helical" evidence="2">
    <location>
        <begin position="12"/>
        <end position="31"/>
    </location>
</feature>
<organism evidence="3 4">
    <name type="scientific">Lupinus angustifolius</name>
    <name type="common">Narrow-leaved blue lupine</name>
    <dbReference type="NCBI Taxonomy" id="3871"/>
    <lineage>
        <taxon>Eukaryota</taxon>
        <taxon>Viridiplantae</taxon>
        <taxon>Streptophyta</taxon>
        <taxon>Embryophyta</taxon>
        <taxon>Tracheophyta</taxon>
        <taxon>Spermatophyta</taxon>
        <taxon>Magnoliopsida</taxon>
        <taxon>eudicotyledons</taxon>
        <taxon>Gunneridae</taxon>
        <taxon>Pentapetalae</taxon>
        <taxon>rosids</taxon>
        <taxon>fabids</taxon>
        <taxon>Fabales</taxon>
        <taxon>Fabaceae</taxon>
        <taxon>Papilionoideae</taxon>
        <taxon>50 kb inversion clade</taxon>
        <taxon>genistoids sensu lato</taxon>
        <taxon>core genistoids</taxon>
        <taxon>Genisteae</taxon>
        <taxon>Lupinus</taxon>
    </lineage>
</organism>
<dbReference type="Gramene" id="OIW08595">
    <property type="protein sequence ID" value="OIW08595"/>
    <property type="gene ID" value="TanjilG_03271"/>
</dbReference>
<keyword evidence="2" id="KW-0812">Transmembrane</keyword>
<dbReference type="STRING" id="3871.A0A4P1RE50"/>
<evidence type="ECO:0000256" key="2">
    <source>
        <dbReference type="SAM" id="Phobius"/>
    </source>
</evidence>
<name>A0A4P1RE50_LUPAN</name>
<reference evidence="3 4" key="1">
    <citation type="journal article" date="2017" name="Plant Biotechnol. J.">
        <title>A comprehensive draft genome sequence for lupin (Lupinus angustifolius), an emerging health food: insights into plant-microbe interactions and legume evolution.</title>
        <authorList>
            <person name="Hane J.K."/>
            <person name="Ming Y."/>
            <person name="Kamphuis L.G."/>
            <person name="Nelson M.N."/>
            <person name="Garg G."/>
            <person name="Atkins C.A."/>
            <person name="Bayer P.E."/>
            <person name="Bravo A."/>
            <person name="Bringans S."/>
            <person name="Cannon S."/>
            <person name="Edwards D."/>
            <person name="Foley R."/>
            <person name="Gao L.L."/>
            <person name="Harrison M.J."/>
            <person name="Huang W."/>
            <person name="Hurgobin B."/>
            <person name="Li S."/>
            <person name="Liu C.W."/>
            <person name="McGrath A."/>
            <person name="Morahan G."/>
            <person name="Murray J."/>
            <person name="Weller J."/>
            <person name="Jian J."/>
            <person name="Singh K.B."/>
        </authorList>
    </citation>
    <scope>NUCLEOTIDE SEQUENCE [LARGE SCALE GENOMIC DNA]</scope>
    <source>
        <strain evidence="4">cv. Tanjil</strain>
        <tissue evidence="3">Whole plant</tissue>
    </source>
</reference>
<dbReference type="AlphaFoldDB" id="A0A4P1RE50"/>
<proteinExistence type="predicted"/>
<dbReference type="FunFam" id="3.90.550.50:FF:000006">
    <property type="entry name" value="Fringe-related protein-like"/>
    <property type="match status" value="1"/>
</dbReference>
<sequence>MYSSSKQRIIPWLILLMIILYTLYSSNLLLITNKKRRECSTTSINLQEANNEIQEQHEMGTTNTSLNIDAESTIAQEKKIKKVEKEKEHEEEEEEEKETPIDQLSQRYDTELNHIVFAIAASSNLWDMRKEYIKVWWKPNKTRGVVWLDKKVSGKADEGLPKIGISQDTTKFKYTNHQGQRSALRISRVVTETLKLGLKNVRWFMMGDDDTVFMVDNVVRILSKYDHNQFYYIGSSSESHVQNIHFSYAMAYGGGGFAISYPLAKELARMQDRCIQRYPGLYGSDDRMQACMAELGVPLTREAGFHQELKCAFIFVVVQYDVYGDLLGLLGAHPVTPLVTLHHLDVVQPIFPHMDRVESLQHLMKSVKRDSGSIMQQSICYDHDKYWSISVSWGYVVQILRGVMSPRELEMPTRTFLNWYRRSDYTAYAFNTRPVTKNPCQKAFLFYMNKTRYDPARKKIIGTYSRYKSKPPYCNWKMESPEEIDSIIVTKRPDPLRWQRRSGDDKEEDRQENHCRQIFFAAAPRLNRVNLNLPISTACFTETLRKERRRNGRKGMEDSLLVSLVG</sequence>
<keyword evidence="2" id="KW-0472">Membrane</keyword>
<evidence type="ECO:0000313" key="4">
    <source>
        <dbReference type="Proteomes" id="UP000188354"/>
    </source>
</evidence>